<dbReference type="Pfam" id="PF21962">
    <property type="entry name" value="DUF6924"/>
    <property type="match status" value="1"/>
</dbReference>
<keyword evidence="3" id="KW-1185">Reference proteome</keyword>
<organism evidence="2 3">
    <name type="scientific">Micromonospora maritima</name>
    <dbReference type="NCBI Taxonomy" id="986711"/>
    <lineage>
        <taxon>Bacteria</taxon>
        <taxon>Bacillati</taxon>
        <taxon>Actinomycetota</taxon>
        <taxon>Actinomycetes</taxon>
        <taxon>Micromonosporales</taxon>
        <taxon>Micromonosporaceae</taxon>
        <taxon>Micromonospora</taxon>
    </lineage>
</organism>
<name>A0ABW7ZJK5_9ACTN</name>
<reference evidence="2 3" key="1">
    <citation type="submission" date="2024-10" db="EMBL/GenBank/DDBJ databases">
        <title>The Natural Products Discovery Center: Release of the First 8490 Sequenced Strains for Exploring Actinobacteria Biosynthetic Diversity.</title>
        <authorList>
            <person name="Kalkreuter E."/>
            <person name="Kautsar S.A."/>
            <person name="Yang D."/>
            <person name="Bader C.D."/>
            <person name="Teijaro C.N."/>
            <person name="Fluegel L."/>
            <person name="Davis C.M."/>
            <person name="Simpson J.R."/>
            <person name="Lauterbach L."/>
            <person name="Steele A.D."/>
            <person name="Gui C."/>
            <person name="Meng S."/>
            <person name="Li G."/>
            <person name="Viehrig K."/>
            <person name="Ye F."/>
            <person name="Su P."/>
            <person name="Kiefer A.F."/>
            <person name="Nichols A."/>
            <person name="Cepeda A.J."/>
            <person name="Yan W."/>
            <person name="Fan B."/>
            <person name="Jiang Y."/>
            <person name="Adhikari A."/>
            <person name="Zheng C.-J."/>
            <person name="Schuster L."/>
            <person name="Cowan T.M."/>
            <person name="Smanski M.J."/>
            <person name="Chevrette M.G."/>
            <person name="De Carvalho L.P.S."/>
            <person name="Shen B."/>
        </authorList>
    </citation>
    <scope>NUCLEOTIDE SEQUENCE [LARGE SCALE GENOMIC DNA]</scope>
    <source>
        <strain evidence="2 3">NPDC049845</strain>
    </source>
</reference>
<dbReference type="InterPro" id="IPR053832">
    <property type="entry name" value="DUF6924"/>
</dbReference>
<protein>
    <submittedName>
        <fullName evidence="2">DUF6924 domain-containing protein</fullName>
    </submittedName>
</protein>
<proteinExistence type="predicted"/>
<accession>A0ABW7ZJK5</accession>
<dbReference type="RefSeq" id="WP_396768931.1">
    <property type="nucleotide sequence ID" value="NZ_JBITLA010000003.1"/>
</dbReference>
<comment type="caution">
    <text evidence="2">The sequence shown here is derived from an EMBL/GenBank/DDBJ whole genome shotgun (WGS) entry which is preliminary data.</text>
</comment>
<sequence length="130" mass="14517">MIRADFTDDTVWSRIRRWIAEPTEEGFGADVDFVEDRALNGLDEATILAGYPPICPHEYRHPVLFVIDAVAVTTPEHPVLVINLNCAVDARPFRALPRQVQAIQNNLSLANMDYAEFAMSVGVDGVFRGF</sequence>
<evidence type="ECO:0000313" key="3">
    <source>
        <dbReference type="Proteomes" id="UP001612812"/>
    </source>
</evidence>
<feature type="domain" description="DUF6924" evidence="1">
    <location>
        <begin position="1"/>
        <end position="130"/>
    </location>
</feature>
<dbReference type="EMBL" id="JBITLE010000003">
    <property type="protein sequence ID" value="MFI7263031.1"/>
    <property type="molecule type" value="Genomic_DNA"/>
</dbReference>
<evidence type="ECO:0000313" key="2">
    <source>
        <dbReference type="EMBL" id="MFI7263031.1"/>
    </source>
</evidence>
<evidence type="ECO:0000259" key="1">
    <source>
        <dbReference type="Pfam" id="PF21962"/>
    </source>
</evidence>
<dbReference type="Proteomes" id="UP001612812">
    <property type="component" value="Unassembled WGS sequence"/>
</dbReference>
<gene>
    <name evidence="2" type="ORF">ACIBP4_12120</name>
</gene>